<dbReference type="PANTHER" id="PTHR47811">
    <property type="entry name" value="TRNA PSEUDOURIDINE SYNTHASE D"/>
    <property type="match status" value="1"/>
</dbReference>
<evidence type="ECO:0000256" key="4">
    <source>
        <dbReference type="HAMAP-Rule" id="MF_01082"/>
    </source>
</evidence>
<evidence type="ECO:0000313" key="7">
    <source>
        <dbReference type="Proteomes" id="UP000198862"/>
    </source>
</evidence>
<keyword evidence="3 4" id="KW-0413">Isomerase</keyword>
<evidence type="ECO:0000256" key="2">
    <source>
        <dbReference type="ARBA" id="ARBA00022694"/>
    </source>
</evidence>
<feature type="active site" description="Nucleophile" evidence="4">
    <location>
        <position position="82"/>
    </location>
</feature>
<dbReference type="InterPro" id="IPR020103">
    <property type="entry name" value="PsdUridine_synth_cat_dom_sf"/>
</dbReference>
<dbReference type="InterPro" id="IPR011760">
    <property type="entry name" value="PsdUridine_synth_TruD_insert"/>
</dbReference>
<dbReference type="AlphaFoldDB" id="A0A1I1EKL9"/>
<feature type="domain" description="TRUD" evidence="5">
    <location>
        <begin position="156"/>
        <end position="307"/>
    </location>
</feature>
<dbReference type="RefSeq" id="WP_091979180.1">
    <property type="nucleotide sequence ID" value="NZ_FOLO01000002.1"/>
</dbReference>
<dbReference type="Gene3D" id="3.30.2350.20">
    <property type="entry name" value="TruD, catalytic domain"/>
    <property type="match status" value="1"/>
</dbReference>
<dbReference type="InterPro" id="IPR042214">
    <property type="entry name" value="TruD_catalytic"/>
</dbReference>
<dbReference type="Pfam" id="PF01142">
    <property type="entry name" value="TruD"/>
    <property type="match status" value="2"/>
</dbReference>
<dbReference type="PANTHER" id="PTHR47811:SF1">
    <property type="entry name" value="TRNA PSEUDOURIDINE SYNTHASE D"/>
    <property type="match status" value="1"/>
</dbReference>
<dbReference type="HAMAP" id="MF_01082">
    <property type="entry name" value="TruD"/>
    <property type="match status" value="1"/>
</dbReference>
<dbReference type="InterPro" id="IPR001656">
    <property type="entry name" value="PsdUridine_synth_TruD"/>
</dbReference>
<proteinExistence type="inferred from homology"/>
<dbReference type="CDD" id="cd02575">
    <property type="entry name" value="PseudoU_synth_EcTruD"/>
    <property type="match status" value="1"/>
</dbReference>
<dbReference type="EMBL" id="FOLO01000002">
    <property type="protein sequence ID" value="SFB87186.1"/>
    <property type="molecule type" value="Genomic_DNA"/>
</dbReference>
<dbReference type="SUPFAM" id="SSF55120">
    <property type="entry name" value="Pseudouridine synthase"/>
    <property type="match status" value="1"/>
</dbReference>
<evidence type="ECO:0000256" key="1">
    <source>
        <dbReference type="ARBA" id="ARBA00007953"/>
    </source>
</evidence>
<dbReference type="GO" id="GO:0160150">
    <property type="term" value="F:tRNA pseudouridine(13) synthase activity"/>
    <property type="evidence" value="ECO:0007669"/>
    <property type="project" value="UniProtKB-EC"/>
</dbReference>
<dbReference type="GO" id="GO:0031119">
    <property type="term" value="P:tRNA pseudouridine synthesis"/>
    <property type="evidence" value="ECO:0007669"/>
    <property type="project" value="UniProtKB-UniRule"/>
</dbReference>
<dbReference type="STRING" id="1123010.SAMN02745724_00308"/>
<dbReference type="InterPro" id="IPR043165">
    <property type="entry name" value="TruD_insert_sf"/>
</dbReference>
<comment type="function">
    <text evidence="4">Responsible for synthesis of pseudouridine from uracil-13 in transfer RNAs.</text>
</comment>
<dbReference type="GO" id="GO:0005829">
    <property type="term" value="C:cytosol"/>
    <property type="evidence" value="ECO:0007669"/>
    <property type="project" value="TreeGrafter"/>
</dbReference>
<accession>A0A1I1EKL9</accession>
<comment type="catalytic activity">
    <reaction evidence="4">
        <text>uridine(13) in tRNA = pseudouridine(13) in tRNA</text>
        <dbReference type="Rhea" id="RHEA:42540"/>
        <dbReference type="Rhea" id="RHEA-COMP:10105"/>
        <dbReference type="Rhea" id="RHEA-COMP:10106"/>
        <dbReference type="ChEBI" id="CHEBI:65314"/>
        <dbReference type="ChEBI" id="CHEBI:65315"/>
        <dbReference type="EC" id="5.4.99.27"/>
    </reaction>
</comment>
<reference evidence="6 7" key="1">
    <citation type="submission" date="2016-10" db="EMBL/GenBank/DDBJ databases">
        <authorList>
            <person name="de Groot N.N."/>
        </authorList>
    </citation>
    <scope>NUCLEOTIDE SEQUENCE [LARGE SCALE GENOMIC DNA]</scope>
    <source>
        <strain evidence="6 7">DSM 6059</strain>
    </source>
</reference>
<dbReference type="InterPro" id="IPR050170">
    <property type="entry name" value="TruD_pseudoU_synthase"/>
</dbReference>
<organism evidence="6 7">
    <name type="scientific">Pseudoalteromonas denitrificans DSM 6059</name>
    <dbReference type="NCBI Taxonomy" id="1123010"/>
    <lineage>
        <taxon>Bacteria</taxon>
        <taxon>Pseudomonadati</taxon>
        <taxon>Pseudomonadota</taxon>
        <taxon>Gammaproteobacteria</taxon>
        <taxon>Alteromonadales</taxon>
        <taxon>Pseudoalteromonadaceae</taxon>
        <taxon>Pseudoalteromonas</taxon>
    </lineage>
</organism>
<name>A0A1I1EKL9_9GAMM</name>
<dbReference type="OrthoDB" id="1550679at2"/>
<dbReference type="Gene3D" id="3.30.2340.10">
    <property type="entry name" value="TruD, insertion domain"/>
    <property type="match status" value="1"/>
</dbReference>
<sequence>MNGLNFSDLNYLYGKPLALADFKQEAEDFIVDEILGFELTGEGEHVCLQIVKKGENTQFVVKKLAEFAQTSPKNVSYAGLKDRHGVCSQWFSVPVPIKKDIDFTKLNSDSLFVLVQKRHSRKLKTGCHKGNKFTIRLRNVTEPLDILCRINAVRNGVPNYFGPQRFGHDGHNLDMAKRMFGGEVIRDRKLRGLIISAARSFVFNQIVNLRVSAHGLAKTLPQEVFMLSGSNAFFKEDINTQTIDRLASGDICLSAPMIGLGDKGLTEQELLWLEDYKEWREGLIELGLKTERRTLKLIPKGLTVVQESESELVLEFELNKGCFATSVLRELVNCTDTSLKNRIEKDDK</sequence>
<dbReference type="Proteomes" id="UP000198862">
    <property type="component" value="Unassembled WGS sequence"/>
</dbReference>
<evidence type="ECO:0000313" key="6">
    <source>
        <dbReference type="EMBL" id="SFB87186.1"/>
    </source>
</evidence>
<protein>
    <recommendedName>
        <fullName evidence="4">tRNA pseudouridine synthase D</fullName>
        <ecNumber evidence="4">5.4.99.27</ecNumber>
    </recommendedName>
    <alternativeName>
        <fullName evidence="4">tRNA pseudouridine(13) synthase</fullName>
    </alternativeName>
    <alternativeName>
        <fullName evidence="4">tRNA pseudouridylate synthase D</fullName>
    </alternativeName>
    <alternativeName>
        <fullName evidence="4">tRNA-uridine isomerase D</fullName>
    </alternativeName>
</protein>
<evidence type="ECO:0000259" key="5">
    <source>
        <dbReference type="PROSITE" id="PS50984"/>
    </source>
</evidence>
<dbReference type="PROSITE" id="PS50984">
    <property type="entry name" value="TRUD"/>
    <property type="match status" value="1"/>
</dbReference>
<dbReference type="GO" id="GO:0003723">
    <property type="term" value="F:RNA binding"/>
    <property type="evidence" value="ECO:0007669"/>
    <property type="project" value="InterPro"/>
</dbReference>
<gene>
    <name evidence="4" type="primary">truD</name>
    <name evidence="6" type="ORF">SAMN02745724_00308</name>
</gene>
<keyword evidence="7" id="KW-1185">Reference proteome</keyword>
<evidence type="ECO:0000256" key="3">
    <source>
        <dbReference type="ARBA" id="ARBA00023235"/>
    </source>
</evidence>
<comment type="similarity">
    <text evidence="1 4">Belongs to the pseudouridine synthase TruD family.</text>
</comment>
<keyword evidence="2 4" id="KW-0819">tRNA processing</keyword>
<dbReference type="EC" id="5.4.99.27" evidence="4"/>